<evidence type="ECO:0000313" key="1">
    <source>
        <dbReference type="EMBL" id="MBB2957561.1"/>
    </source>
</evidence>
<dbReference type="Proteomes" id="UP000545286">
    <property type="component" value="Unassembled WGS sequence"/>
</dbReference>
<evidence type="ECO:0000313" key="2">
    <source>
        <dbReference type="Proteomes" id="UP000545286"/>
    </source>
</evidence>
<keyword evidence="2" id="KW-1185">Reference proteome</keyword>
<proteinExistence type="predicted"/>
<dbReference type="EMBL" id="JACHWJ010000002">
    <property type="protein sequence ID" value="MBB2957561.1"/>
    <property type="molecule type" value="Genomic_DNA"/>
</dbReference>
<name>A0A7W4UN77_9MICO</name>
<accession>A0A7W4UN77</accession>
<reference evidence="1 2" key="1">
    <citation type="submission" date="2020-08" db="EMBL/GenBank/DDBJ databases">
        <title>Sequencing the genomes of 1000 actinobacteria strains.</title>
        <authorList>
            <person name="Klenk H.-P."/>
        </authorList>
    </citation>
    <scope>NUCLEOTIDE SEQUENCE [LARGE SCALE GENOMIC DNA]</scope>
    <source>
        <strain evidence="1 2">DSM 20419</strain>
    </source>
</reference>
<sequence length="225" mass="25284">MSTSAYSRDGLLPLLTAERLGSYSRATSGSTEDVFALYEWNMRACASVVELTSMVEVLVRNALDRELRAWSAARAGGVSWFDIAPLDARGLADVAKARGRATRQGRRPEVHGRVIAELTLGFWRYLVESRYLTALWVPSTHRAFPDGPGDLRDRQQQVAFALQQLNYVRNRAAHHEPVHARDLRRDRRLALDLAGWIAEDAREWITDVSSLSNVIAQRPSTAVER</sequence>
<evidence type="ECO:0008006" key="3">
    <source>
        <dbReference type="Google" id="ProtNLM"/>
    </source>
</evidence>
<protein>
    <recommendedName>
        <fullName evidence="3">Abi-like protein</fullName>
    </recommendedName>
</protein>
<gene>
    <name evidence="1" type="ORF">FHX72_001698</name>
</gene>
<organism evidence="1 2">
    <name type="scientific">Pseudoclavibacter helvolus</name>
    <dbReference type="NCBI Taxonomy" id="255205"/>
    <lineage>
        <taxon>Bacteria</taxon>
        <taxon>Bacillati</taxon>
        <taxon>Actinomycetota</taxon>
        <taxon>Actinomycetes</taxon>
        <taxon>Micrococcales</taxon>
        <taxon>Microbacteriaceae</taxon>
        <taxon>Pseudoclavibacter</taxon>
    </lineage>
</organism>
<comment type="caution">
    <text evidence="1">The sequence shown here is derived from an EMBL/GenBank/DDBJ whole genome shotgun (WGS) entry which is preliminary data.</text>
</comment>
<dbReference type="AlphaFoldDB" id="A0A7W4UN77"/>